<protein>
    <submittedName>
        <fullName evidence="1">Uncharacterized protein</fullName>
    </submittedName>
</protein>
<evidence type="ECO:0000313" key="1">
    <source>
        <dbReference type="EMBL" id="GFY41723.1"/>
    </source>
</evidence>
<proteinExistence type="predicted"/>
<sequence>MLDASLYVDYLYYGAATIEDAYRLSTDAIKIFLDAGMDRRKLRSNYSELNSLWIEKGYNVGLTKGAKFLAMVWTLEIDDIKLKDSLSSTEVTNAEN</sequence>
<keyword evidence="2" id="KW-1185">Reference proteome</keyword>
<dbReference type="OrthoDB" id="6432884at2759"/>
<name>A0A8X6WUU1_9ARAC</name>
<dbReference type="Proteomes" id="UP000886998">
    <property type="component" value="Unassembled WGS sequence"/>
</dbReference>
<organism evidence="1 2">
    <name type="scientific">Trichonephila inaurata madagascariensis</name>
    <dbReference type="NCBI Taxonomy" id="2747483"/>
    <lineage>
        <taxon>Eukaryota</taxon>
        <taxon>Metazoa</taxon>
        <taxon>Ecdysozoa</taxon>
        <taxon>Arthropoda</taxon>
        <taxon>Chelicerata</taxon>
        <taxon>Arachnida</taxon>
        <taxon>Araneae</taxon>
        <taxon>Araneomorphae</taxon>
        <taxon>Entelegynae</taxon>
        <taxon>Araneoidea</taxon>
        <taxon>Nephilidae</taxon>
        <taxon>Trichonephila</taxon>
        <taxon>Trichonephila inaurata</taxon>
    </lineage>
</organism>
<dbReference type="EMBL" id="BMAV01002655">
    <property type="protein sequence ID" value="GFY41723.1"/>
    <property type="molecule type" value="Genomic_DNA"/>
</dbReference>
<reference evidence="1" key="1">
    <citation type="submission" date="2020-08" db="EMBL/GenBank/DDBJ databases">
        <title>Multicomponent nature underlies the extraordinary mechanical properties of spider dragline silk.</title>
        <authorList>
            <person name="Kono N."/>
            <person name="Nakamura H."/>
            <person name="Mori M."/>
            <person name="Yoshida Y."/>
            <person name="Ohtoshi R."/>
            <person name="Malay A.D."/>
            <person name="Moran D.A.P."/>
            <person name="Tomita M."/>
            <person name="Numata K."/>
            <person name="Arakawa K."/>
        </authorList>
    </citation>
    <scope>NUCLEOTIDE SEQUENCE</scope>
</reference>
<accession>A0A8X6WUU1</accession>
<comment type="caution">
    <text evidence="1">The sequence shown here is derived from an EMBL/GenBank/DDBJ whole genome shotgun (WGS) entry which is preliminary data.</text>
</comment>
<dbReference type="AlphaFoldDB" id="A0A8X6WUU1"/>
<gene>
    <name evidence="1" type="primary">AVEN_50463_1</name>
    <name evidence="1" type="ORF">TNIN_210811</name>
</gene>
<evidence type="ECO:0000313" key="2">
    <source>
        <dbReference type="Proteomes" id="UP000886998"/>
    </source>
</evidence>